<feature type="domain" description="PUA" evidence="4">
    <location>
        <begin position="543"/>
        <end position="597"/>
    </location>
</feature>
<evidence type="ECO:0000259" key="7">
    <source>
        <dbReference type="Pfam" id="PF17884"/>
    </source>
</evidence>
<evidence type="ECO:0000256" key="2">
    <source>
        <dbReference type="ARBA" id="ARBA00008906"/>
    </source>
</evidence>
<sequence length="601" mass="67358">MTEYFEIHNRDGPARYGELRLTESISTPTCADDIMLDAGSLWTRERSISDVDVDTNSITILPHRAFPAGASERIQHSFDLTEASDEVADDFDMDVPVAVVVTPETADSYDADAYVLSNAQGFIGHASEFCESIIKTRNSIPTDTALYLTGVATPRNVATLAYAGVDLVDTKRARARGLQGFYLTTDNEYFLEDLTELSCSCPACKEGRANFNRKDCADHNAAALQAALTTVRQRIRHGRLRDYLEAQSRHDQWLIATLRTFDQQYKYSEKRTPIVRDTEFTAASEDTRYRPEVQRFANRVTTQYQNRFSSPLVLVPSSTVKPYSESQNYLQFRDAIRYRGHLVSISSQVGVVPMELELTYPAQQYSTVPTGRWSKDEISFAAQILERYLMRNEYSRVIAHVPDRGYGEICERVDSATTVSFEYTVVDNPTTTESLTNLMSTLEGESRYSKRERQHNIIKAMTDYQFGNNAGETLFADADLQTTSQYPKLRVRDAATVETGEGQQLAAIVSQYGVLAFTLAGARMWDNSDVATKRVEIDQFVPHGNVLAPGIVDADTEIRVGDEVIVEGSQAYGVGRAQMFGAEMIESTRGEGVKIRHMRQK</sequence>
<dbReference type="InterPro" id="IPR053418">
    <property type="entry name" value="Archaeosine_synthase_1"/>
</dbReference>
<dbReference type="InterPro" id="IPR029402">
    <property type="entry name" value="TGT_C2"/>
</dbReference>
<dbReference type="GO" id="GO:0003723">
    <property type="term" value="F:RNA binding"/>
    <property type="evidence" value="ECO:0007669"/>
    <property type="project" value="InterPro"/>
</dbReference>
<protein>
    <submittedName>
        <fullName evidence="8">tRNA-archaeosine synthase</fullName>
    </submittedName>
</protein>
<dbReference type="STRING" id="1238425.J07HQW2_01955"/>
<feature type="domain" description="DUF5591" evidence="7">
    <location>
        <begin position="293"/>
        <end position="442"/>
    </location>
</feature>
<evidence type="ECO:0000313" key="9">
    <source>
        <dbReference type="Proteomes" id="UP000030710"/>
    </source>
</evidence>
<organism evidence="8 9">
    <name type="scientific">Haloquadratum walsbyi J07HQW2</name>
    <dbReference type="NCBI Taxonomy" id="1238425"/>
    <lineage>
        <taxon>Archaea</taxon>
        <taxon>Methanobacteriati</taxon>
        <taxon>Methanobacteriota</taxon>
        <taxon>Stenosarchaea group</taxon>
        <taxon>Halobacteria</taxon>
        <taxon>Halobacteriales</taxon>
        <taxon>Haloferacaceae</taxon>
        <taxon>Haloquadratum</taxon>
    </lineage>
</organism>
<dbReference type="Pfam" id="PF17884">
    <property type="entry name" value="DUF5591"/>
    <property type="match status" value="1"/>
</dbReference>
<dbReference type="SUPFAM" id="SSF52141">
    <property type="entry name" value="Uracil-DNA glycosylase-like"/>
    <property type="match status" value="1"/>
</dbReference>
<dbReference type="Gene3D" id="2.30.130.10">
    <property type="entry name" value="PUA domain"/>
    <property type="match status" value="1"/>
</dbReference>
<dbReference type="InterPro" id="IPR036895">
    <property type="entry name" value="Uracil-DNA_glycosylase-like_sf"/>
</dbReference>
<keyword evidence="3" id="KW-0819">tRNA processing</keyword>
<dbReference type="InterPro" id="IPR036511">
    <property type="entry name" value="TGT-like_sf"/>
</dbReference>
<dbReference type="InterPro" id="IPR038250">
    <property type="entry name" value="TGT_C2_sf"/>
</dbReference>
<dbReference type="CDD" id="cd21149">
    <property type="entry name" value="PUA_archaeosine_TGT"/>
    <property type="match status" value="1"/>
</dbReference>
<dbReference type="PANTHER" id="PTHR46499:SF2">
    <property type="entry name" value="ARCHAEOSINE SYNTHASE"/>
    <property type="match status" value="1"/>
</dbReference>
<dbReference type="GO" id="GO:0005737">
    <property type="term" value="C:cytoplasm"/>
    <property type="evidence" value="ECO:0007669"/>
    <property type="project" value="TreeGrafter"/>
</dbReference>
<dbReference type="InterPro" id="IPR050076">
    <property type="entry name" value="ArchSynthase1/Queuine_TRR"/>
</dbReference>
<reference evidence="8 9" key="1">
    <citation type="journal article" date="2013" name="PLoS ONE">
        <title>Assembly-driven community genomics of a hypersaline microbial ecosystem.</title>
        <authorList>
            <person name="Podell S."/>
            <person name="Ugalde J.A."/>
            <person name="Narasingarao P."/>
            <person name="Banfield J.F."/>
            <person name="Heidelberg K.B."/>
            <person name="Allen E.E."/>
        </authorList>
    </citation>
    <scope>NUCLEOTIDE SEQUENCE [LARGE SCALE GENOMIC DNA]</scope>
    <source>
        <strain evidence="9">J07HQW2</strain>
    </source>
</reference>
<dbReference type="SUPFAM" id="SSF88697">
    <property type="entry name" value="PUA domain-like"/>
    <property type="match status" value="1"/>
</dbReference>
<dbReference type="InterPro" id="IPR002478">
    <property type="entry name" value="PUA"/>
</dbReference>
<dbReference type="Gene3D" id="3.40.50.10630">
    <property type="entry name" value="Uracil-DNA glycosylase-like"/>
    <property type="match status" value="1"/>
</dbReference>
<dbReference type="Pfam" id="PF14810">
    <property type="entry name" value="TGT_C2"/>
    <property type="match status" value="1"/>
</dbReference>
<dbReference type="UniPathway" id="UPA00393"/>
<dbReference type="Pfam" id="PF01472">
    <property type="entry name" value="PUA"/>
    <property type="match status" value="1"/>
</dbReference>
<dbReference type="NCBIfam" id="NF040592">
    <property type="entry name" value="tRNA_mod_ArcS"/>
    <property type="match status" value="1"/>
</dbReference>
<comment type="pathway">
    <text evidence="1">tRNA modification; archaeosine-tRNA biosynthesis.</text>
</comment>
<comment type="similarity">
    <text evidence="2">Belongs to the archaeosine synthase type 1 family.</text>
</comment>
<dbReference type="NCBIfam" id="TIGR00451">
    <property type="entry name" value="unchar_dom_2"/>
    <property type="match status" value="1"/>
</dbReference>
<dbReference type="AlphaFoldDB" id="U1NFC4"/>
<dbReference type="Pfam" id="PF01702">
    <property type="entry name" value="TGT"/>
    <property type="match status" value="1"/>
</dbReference>
<dbReference type="InterPro" id="IPR015947">
    <property type="entry name" value="PUA-like_sf"/>
</dbReference>
<evidence type="ECO:0000259" key="4">
    <source>
        <dbReference type="Pfam" id="PF01472"/>
    </source>
</evidence>
<dbReference type="Gene3D" id="3.10.450.90">
    <property type="entry name" value="ArcTGT, C2 domain"/>
    <property type="match status" value="1"/>
</dbReference>
<dbReference type="InterPro" id="IPR036974">
    <property type="entry name" value="PUA_sf"/>
</dbReference>
<dbReference type="EMBL" id="KE356561">
    <property type="protein sequence ID" value="ERG95498.1"/>
    <property type="molecule type" value="Genomic_DNA"/>
</dbReference>
<dbReference type="SUPFAM" id="SSF88802">
    <property type="entry name" value="Pre-PUA domain"/>
    <property type="match status" value="1"/>
</dbReference>
<proteinExistence type="inferred from homology"/>
<feature type="domain" description="tRNA-guanine transglycosylase patch-forming" evidence="6">
    <location>
        <begin position="457"/>
        <end position="528"/>
    </location>
</feature>
<accession>U1NFC4</accession>
<dbReference type="HOGENOM" id="CLU_029831_0_0_2"/>
<dbReference type="PROSITE" id="PS50890">
    <property type="entry name" value="PUA"/>
    <property type="match status" value="1"/>
</dbReference>
<dbReference type="Gene3D" id="3.20.20.105">
    <property type="entry name" value="Queuine tRNA-ribosyltransferase-like"/>
    <property type="match status" value="1"/>
</dbReference>
<dbReference type="PANTHER" id="PTHR46499">
    <property type="entry name" value="QUEUINE TRNA-RIBOSYLTRANSFERASE"/>
    <property type="match status" value="1"/>
</dbReference>
<evidence type="ECO:0000259" key="6">
    <source>
        <dbReference type="Pfam" id="PF14810"/>
    </source>
</evidence>
<evidence type="ECO:0000256" key="1">
    <source>
        <dbReference type="ARBA" id="ARBA00005030"/>
    </source>
</evidence>
<dbReference type="GO" id="GO:0002099">
    <property type="term" value="P:tRNA wobble guanine modification"/>
    <property type="evidence" value="ECO:0007669"/>
    <property type="project" value="TreeGrafter"/>
</dbReference>
<dbReference type="RefSeq" id="WP_021054975.1">
    <property type="nucleotide sequence ID" value="NZ_KE356561.1"/>
</dbReference>
<dbReference type="InterPro" id="IPR040777">
    <property type="entry name" value="DUF5591"/>
</dbReference>
<dbReference type="SUPFAM" id="SSF51713">
    <property type="entry name" value="tRNA-guanine transglycosylase"/>
    <property type="match status" value="1"/>
</dbReference>
<name>U1NFC4_9EURY</name>
<dbReference type="InterPro" id="IPR002616">
    <property type="entry name" value="tRNA_ribo_trans-like"/>
</dbReference>
<evidence type="ECO:0000256" key="3">
    <source>
        <dbReference type="ARBA" id="ARBA00022694"/>
    </source>
</evidence>
<evidence type="ECO:0000313" key="8">
    <source>
        <dbReference type="EMBL" id="ERG95498.1"/>
    </source>
</evidence>
<gene>
    <name evidence="8" type="ORF">J07HQW2_01955</name>
</gene>
<dbReference type="InterPro" id="IPR004521">
    <property type="entry name" value="Uncharacterised_CHP00451"/>
</dbReference>
<dbReference type="Proteomes" id="UP000030710">
    <property type="component" value="Unassembled WGS sequence"/>
</dbReference>
<dbReference type="eggNOG" id="arCOG00990">
    <property type="taxonomic scope" value="Archaea"/>
</dbReference>
<feature type="domain" description="tRNA-guanine(15) transglycosylase-like" evidence="5">
    <location>
        <begin position="110"/>
        <end position="247"/>
    </location>
</feature>
<evidence type="ECO:0000259" key="5">
    <source>
        <dbReference type="Pfam" id="PF01702"/>
    </source>
</evidence>